<dbReference type="STRING" id="1385520.N802_18140"/>
<keyword evidence="6" id="KW-1185">Reference proteome</keyword>
<dbReference type="EMBL" id="AVPJ01000007">
    <property type="protein sequence ID" value="KGN32284.1"/>
    <property type="molecule type" value="Genomic_DNA"/>
</dbReference>
<keyword evidence="1" id="KW-0813">Transport</keyword>
<evidence type="ECO:0000256" key="2">
    <source>
        <dbReference type="ARBA" id="ARBA00022741"/>
    </source>
</evidence>
<dbReference type="GO" id="GO:0005524">
    <property type="term" value="F:ATP binding"/>
    <property type="evidence" value="ECO:0007669"/>
    <property type="project" value="UniProtKB-KW"/>
</dbReference>
<evidence type="ECO:0000313" key="5">
    <source>
        <dbReference type="EMBL" id="KGN32284.1"/>
    </source>
</evidence>
<dbReference type="SMART" id="SM00382">
    <property type="entry name" value="AAA"/>
    <property type="match status" value="1"/>
</dbReference>
<dbReference type="PANTHER" id="PTHR24220:SF86">
    <property type="entry name" value="ABC TRANSPORTER ABCH.1"/>
    <property type="match status" value="1"/>
</dbReference>
<dbReference type="Gene3D" id="3.40.50.300">
    <property type="entry name" value="P-loop containing nucleotide triphosphate hydrolases"/>
    <property type="match status" value="1"/>
</dbReference>
<evidence type="ECO:0000256" key="1">
    <source>
        <dbReference type="ARBA" id="ARBA00022448"/>
    </source>
</evidence>
<dbReference type="OrthoDB" id="9778572at2"/>
<keyword evidence="2" id="KW-0547">Nucleotide-binding</keyword>
<dbReference type="AlphaFoldDB" id="A0A0A0J669"/>
<dbReference type="PANTHER" id="PTHR24220">
    <property type="entry name" value="IMPORT ATP-BINDING PROTEIN"/>
    <property type="match status" value="1"/>
</dbReference>
<proteinExistence type="predicted"/>
<dbReference type="PROSITE" id="PS50893">
    <property type="entry name" value="ABC_TRANSPORTER_2"/>
    <property type="match status" value="1"/>
</dbReference>
<dbReference type="CDD" id="cd03255">
    <property type="entry name" value="ABC_MJ0796_LolCDE_FtsE"/>
    <property type="match status" value="1"/>
</dbReference>
<sequence>MTPHQVSVADFLASFGGDVDAAIAALRAHHPAPAPAPIPRRPRRERSGDHIITVTDLHKTYRMGRQKVAALGGVSLEIDRGEFVALTGASGSGKSTLLQLIGGLDKPSGGTVMVDGVNIGKLSDAKLSRFRNRTIGFVFQFFYLQPFLRLTTNTEVPGMFARTPRKERRAHAGDLIEAVGLADRSKHLPREMSGGQMQRAAIARALLNRPPLLLADEPTGNLDSATGASIIELFERIRDEFGTTIVIVTHDDDLARRADRTIRLSDGRIVPEGVVA</sequence>
<dbReference type="FunFam" id="3.40.50.300:FF:000032">
    <property type="entry name" value="Export ABC transporter ATP-binding protein"/>
    <property type="match status" value="1"/>
</dbReference>
<dbReference type="PROSITE" id="PS00211">
    <property type="entry name" value="ABC_TRANSPORTER_1"/>
    <property type="match status" value="1"/>
</dbReference>
<gene>
    <name evidence="5" type="ORF">N802_18140</name>
</gene>
<name>A0A0A0J669_9MICO</name>
<protein>
    <recommendedName>
        <fullName evidence="4">ABC transporter domain-containing protein</fullName>
    </recommendedName>
</protein>
<dbReference type="InterPro" id="IPR015854">
    <property type="entry name" value="ABC_transpr_LolD-like"/>
</dbReference>
<evidence type="ECO:0000256" key="3">
    <source>
        <dbReference type="ARBA" id="ARBA00022840"/>
    </source>
</evidence>
<dbReference type="GO" id="GO:0016887">
    <property type="term" value="F:ATP hydrolysis activity"/>
    <property type="evidence" value="ECO:0007669"/>
    <property type="project" value="InterPro"/>
</dbReference>
<reference evidence="5 6" key="1">
    <citation type="submission" date="2013-08" db="EMBL/GenBank/DDBJ databases">
        <title>The genome sequence of Knoellia sinensis.</title>
        <authorList>
            <person name="Zhu W."/>
            <person name="Wang G."/>
        </authorList>
    </citation>
    <scope>NUCLEOTIDE SEQUENCE [LARGE SCALE GENOMIC DNA]</scope>
    <source>
        <strain evidence="5 6">KCTC 19936</strain>
    </source>
</reference>
<dbReference type="InterPro" id="IPR017871">
    <property type="entry name" value="ABC_transporter-like_CS"/>
</dbReference>
<organism evidence="5 6">
    <name type="scientific">Knoellia sinensis KCTC 19936</name>
    <dbReference type="NCBI Taxonomy" id="1385520"/>
    <lineage>
        <taxon>Bacteria</taxon>
        <taxon>Bacillati</taxon>
        <taxon>Actinomycetota</taxon>
        <taxon>Actinomycetes</taxon>
        <taxon>Micrococcales</taxon>
        <taxon>Intrasporangiaceae</taxon>
        <taxon>Knoellia</taxon>
    </lineage>
</organism>
<keyword evidence="3" id="KW-0067">ATP-binding</keyword>
<accession>A0A0A0J669</accession>
<dbReference type="GO" id="GO:0098796">
    <property type="term" value="C:membrane protein complex"/>
    <property type="evidence" value="ECO:0007669"/>
    <property type="project" value="UniProtKB-ARBA"/>
</dbReference>
<dbReference type="Pfam" id="PF00005">
    <property type="entry name" value="ABC_tran"/>
    <property type="match status" value="1"/>
</dbReference>
<dbReference type="eggNOG" id="COG1136">
    <property type="taxonomic scope" value="Bacteria"/>
</dbReference>
<dbReference type="GO" id="GO:0022857">
    <property type="term" value="F:transmembrane transporter activity"/>
    <property type="evidence" value="ECO:0007669"/>
    <property type="project" value="UniProtKB-ARBA"/>
</dbReference>
<dbReference type="GO" id="GO:0005886">
    <property type="term" value="C:plasma membrane"/>
    <property type="evidence" value="ECO:0007669"/>
    <property type="project" value="TreeGrafter"/>
</dbReference>
<dbReference type="Proteomes" id="UP000030002">
    <property type="component" value="Unassembled WGS sequence"/>
</dbReference>
<feature type="domain" description="ABC transporter" evidence="4">
    <location>
        <begin position="52"/>
        <end position="276"/>
    </location>
</feature>
<evidence type="ECO:0000313" key="6">
    <source>
        <dbReference type="Proteomes" id="UP000030002"/>
    </source>
</evidence>
<dbReference type="InterPro" id="IPR017911">
    <property type="entry name" value="MacB-like_ATP-bd"/>
</dbReference>
<comment type="caution">
    <text evidence="5">The sequence shown here is derived from an EMBL/GenBank/DDBJ whole genome shotgun (WGS) entry which is preliminary data.</text>
</comment>
<dbReference type="SUPFAM" id="SSF52540">
    <property type="entry name" value="P-loop containing nucleoside triphosphate hydrolases"/>
    <property type="match status" value="1"/>
</dbReference>
<dbReference type="InterPro" id="IPR003439">
    <property type="entry name" value="ABC_transporter-like_ATP-bd"/>
</dbReference>
<evidence type="ECO:0000259" key="4">
    <source>
        <dbReference type="PROSITE" id="PS50893"/>
    </source>
</evidence>
<dbReference type="InterPro" id="IPR003593">
    <property type="entry name" value="AAA+_ATPase"/>
</dbReference>
<dbReference type="InterPro" id="IPR027417">
    <property type="entry name" value="P-loop_NTPase"/>
</dbReference>